<evidence type="ECO:0000313" key="2">
    <source>
        <dbReference type="Proteomes" id="UP001062846"/>
    </source>
</evidence>
<accession>A0ACC0NM65</accession>
<evidence type="ECO:0000313" key="1">
    <source>
        <dbReference type="EMBL" id="KAI8554325.1"/>
    </source>
</evidence>
<dbReference type="EMBL" id="CM046392">
    <property type="protein sequence ID" value="KAI8554325.1"/>
    <property type="molecule type" value="Genomic_DNA"/>
</dbReference>
<comment type="caution">
    <text evidence="1">The sequence shown here is derived from an EMBL/GenBank/DDBJ whole genome shotgun (WGS) entry which is preliminary data.</text>
</comment>
<proteinExistence type="predicted"/>
<sequence length="117" mass="12678">MAQNKETSPVNKTGPSRYRKTPTTASLLPLPETPKKHTAPLPFVPICHHVVISRTELDVSVVNRIAVGEVIRRPVSAVKELIENSLDASSTSVNAVVKDGGLKLDQISDDVHGIHVR</sequence>
<name>A0ACC0NM65_RHOML</name>
<organism evidence="1 2">
    <name type="scientific">Rhododendron molle</name>
    <name type="common">Chinese azalea</name>
    <name type="synonym">Azalea mollis</name>
    <dbReference type="NCBI Taxonomy" id="49168"/>
    <lineage>
        <taxon>Eukaryota</taxon>
        <taxon>Viridiplantae</taxon>
        <taxon>Streptophyta</taxon>
        <taxon>Embryophyta</taxon>
        <taxon>Tracheophyta</taxon>
        <taxon>Spermatophyta</taxon>
        <taxon>Magnoliopsida</taxon>
        <taxon>eudicotyledons</taxon>
        <taxon>Gunneridae</taxon>
        <taxon>Pentapetalae</taxon>
        <taxon>asterids</taxon>
        <taxon>Ericales</taxon>
        <taxon>Ericaceae</taxon>
        <taxon>Ericoideae</taxon>
        <taxon>Rhodoreae</taxon>
        <taxon>Rhododendron</taxon>
    </lineage>
</organism>
<protein>
    <submittedName>
        <fullName evidence="1">Uncharacterized protein</fullName>
    </submittedName>
</protein>
<gene>
    <name evidence="1" type="ORF">RHMOL_Rhmol05G0089900</name>
</gene>
<keyword evidence="2" id="KW-1185">Reference proteome</keyword>
<dbReference type="Proteomes" id="UP001062846">
    <property type="component" value="Chromosome 5"/>
</dbReference>
<reference evidence="1" key="1">
    <citation type="submission" date="2022-02" db="EMBL/GenBank/DDBJ databases">
        <title>Plant Genome Project.</title>
        <authorList>
            <person name="Zhang R.-G."/>
        </authorList>
    </citation>
    <scope>NUCLEOTIDE SEQUENCE</scope>
    <source>
        <strain evidence="1">AT1</strain>
    </source>
</reference>